<dbReference type="EMBL" id="JAUEPO010000006">
    <property type="protein sequence ID" value="KAK3319537.1"/>
    <property type="molecule type" value="Genomic_DNA"/>
</dbReference>
<reference evidence="3" key="2">
    <citation type="submission" date="2023-06" db="EMBL/GenBank/DDBJ databases">
        <authorList>
            <consortium name="Lawrence Berkeley National Laboratory"/>
            <person name="Haridas S."/>
            <person name="Hensen N."/>
            <person name="Bonometti L."/>
            <person name="Westerberg I."/>
            <person name="Brannstrom I.O."/>
            <person name="Guillou S."/>
            <person name="Cros-Aarteil S."/>
            <person name="Calhoun S."/>
            <person name="Kuo A."/>
            <person name="Mondo S."/>
            <person name="Pangilinan J."/>
            <person name="Riley R."/>
            <person name="Labutti K."/>
            <person name="Andreopoulos B."/>
            <person name="Lipzen A."/>
            <person name="Chen C."/>
            <person name="Yanf M."/>
            <person name="Daum C."/>
            <person name="Ng V."/>
            <person name="Clum A."/>
            <person name="Steindorff A."/>
            <person name="Ohm R."/>
            <person name="Martin F."/>
            <person name="Silar P."/>
            <person name="Natvig D."/>
            <person name="Lalanne C."/>
            <person name="Gautier V."/>
            <person name="Ament-Velasquez S.L."/>
            <person name="Kruys A."/>
            <person name="Hutchinson M.I."/>
            <person name="Powell A.J."/>
            <person name="Barry K."/>
            <person name="Miller A.N."/>
            <person name="Grigoriev I.V."/>
            <person name="Debuchy R."/>
            <person name="Gladieux P."/>
            <person name="Thoren M.H."/>
            <person name="Johannesson H."/>
        </authorList>
    </citation>
    <scope>NUCLEOTIDE SEQUENCE</scope>
    <source>
        <strain evidence="3">SMH4131-1</strain>
    </source>
</reference>
<evidence type="ECO:0000256" key="1">
    <source>
        <dbReference type="SAM" id="MobiDB-lite"/>
    </source>
</evidence>
<comment type="caution">
    <text evidence="3">The sequence shown here is derived from an EMBL/GenBank/DDBJ whole genome shotgun (WGS) entry which is preliminary data.</text>
</comment>
<dbReference type="InterPro" id="IPR036444">
    <property type="entry name" value="PLipase_A2_dom_sf"/>
</dbReference>
<dbReference type="GO" id="GO:0006644">
    <property type="term" value="P:phospholipid metabolic process"/>
    <property type="evidence" value="ECO:0007669"/>
    <property type="project" value="InterPro"/>
</dbReference>
<proteinExistence type="predicted"/>
<evidence type="ECO:0000256" key="2">
    <source>
        <dbReference type="SAM" id="SignalP"/>
    </source>
</evidence>
<protein>
    <submittedName>
        <fullName evidence="3">Salivary secreted peptide</fullName>
    </submittedName>
</protein>
<dbReference type="SUPFAM" id="SSF48619">
    <property type="entry name" value="Phospholipase A2, PLA2"/>
    <property type="match status" value="1"/>
</dbReference>
<dbReference type="AlphaFoldDB" id="A0AAE0I6S2"/>
<dbReference type="GO" id="GO:0050482">
    <property type="term" value="P:arachidonate secretion"/>
    <property type="evidence" value="ECO:0007669"/>
    <property type="project" value="InterPro"/>
</dbReference>
<dbReference type="GO" id="GO:0004623">
    <property type="term" value="F:phospholipase A2 activity"/>
    <property type="evidence" value="ECO:0007669"/>
    <property type="project" value="InterPro"/>
</dbReference>
<organism evidence="3 4">
    <name type="scientific">Cercophora scortea</name>
    <dbReference type="NCBI Taxonomy" id="314031"/>
    <lineage>
        <taxon>Eukaryota</taxon>
        <taxon>Fungi</taxon>
        <taxon>Dikarya</taxon>
        <taxon>Ascomycota</taxon>
        <taxon>Pezizomycotina</taxon>
        <taxon>Sordariomycetes</taxon>
        <taxon>Sordariomycetidae</taxon>
        <taxon>Sordariales</taxon>
        <taxon>Lasiosphaeriaceae</taxon>
        <taxon>Cercophora</taxon>
    </lineage>
</organism>
<sequence>MKSISSILVSLSLLGASAVQANTTPGKCNANNCARAVTGTRQGPAFTAKAKEDCSSFVVSTAYGATVTVTAASTPTAVNKVIPTYASACDGASAYASACSCYGIPSGTVTRQDLTTSVTVVAVSVSSVPASTTSSVSPPPAGPTYEPSLPTGGYASCDFDPATGGGFELLSPNALAIVNQGPPGNKAVESTDPNAAIPQYTFVHPSGAPANVFDVVIPANGGVPAQILAIYKSGEVGFVSTSSNGQAYVPSPSGDEYVTSVWSVQCNGLATAGIIGGARFYFTVQSSGVIVASTTPPLRRKRDIPVPEGFYVQPAVVPTPAGSKCPSPSQSATTKSPPVPLTSNGCGPADWRQYFIPNLEFVDACNYHDVCWSTCSETMASCNAGFLSRMLAICAAKHTNGVALAACNNLANFYHSKVSGPSGAAVYTAAIQTYCDCKCTDPALTACQDQCVDTKTDANNCGKCNIKCPTGFCTNGACSFKDCGGKTCQTFGPCGPGGSCVCASTSGGTGFCVDGNTPCSGLADCGTSADCPLGSVCALQTCCGRNVCITTDACGGYNSPARMFMTARDWNNATIGHPALF</sequence>
<feature type="chain" id="PRO_5042066517" evidence="2">
    <location>
        <begin position="22"/>
        <end position="581"/>
    </location>
</feature>
<feature type="compositionally biased region" description="Polar residues" evidence="1">
    <location>
        <begin position="326"/>
        <end position="339"/>
    </location>
</feature>
<feature type="region of interest" description="Disordered" evidence="1">
    <location>
        <begin position="320"/>
        <end position="339"/>
    </location>
</feature>
<accession>A0AAE0I6S2</accession>
<evidence type="ECO:0000313" key="4">
    <source>
        <dbReference type="Proteomes" id="UP001286456"/>
    </source>
</evidence>
<evidence type="ECO:0000313" key="3">
    <source>
        <dbReference type="EMBL" id="KAK3319537.1"/>
    </source>
</evidence>
<dbReference type="Proteomes" id="UP001286456">
    <property type="component" value="Unassembled WGS sequence"/>
</dbReference>
<reference evidence="3" key="1">
    <citation type="journal article" date="2023" name="Mol. Phylogenet. Evol.">
        <title>Genome-scale phylogeny and comparative genomics of the fungal order Sordariales.</title>
        <authorList>
            <person name="Hensen N."/>
            <person name="Bonometti L."/>
            <person name="Westerberg I."/>
            <person name="Brannstrom I.O."/>
            <person name="Guillou S."/>
            <person name="Cros-Aarteil S."/>
            <person name="Calhoun S."/>
            <person name="Haridas S."/>
            <person name="Kuo A."/>
            <person name="Mondo S."/>
            <person name="Pangilinan J."/>
            <person name="Riley R."/>
            <person name="LaButti K."/>
            <person name="Andreopoulos B."/>
            <person name="Lipzen A."/>
            <person name="Chen C."/>
            <person name="Yan M."/>
            <person name="Daum C."/>
            <person name="Ng V."/>
            <person name="Clum A."/>
            <person name="Steindorff A."/>
            <person name="Ohm R.A."/>
            <person name="Martin F."/>
            <person name="Silar P."/>
            <person name="Natvig D.O."/>
            <person name="Lalanne C."/>
            <person name="Gautier V."/>
            <person name="Ament-Velasquez S.L."/>
            <person name="Kruys A."/>
            <person name="Hutchinson M.I."/>
            <person name="Powell A.J."/>
            <person name="Barry K."/>
            <person name="Miller A.N."/>
            <person name="Grigoriev I.V."/>
            <person name="Debuchy R."/>
            <person name="Gladieux P."/>
            <person name="Hiltunen Thoren M."/>
            <person name="Johannesson H."/>
        </authorList>
    </citation>
    <scope>NUCLEOTIDE SEQUENCE</scope>
    <source>
        <strain evidence="3">SMH4131-1</strain>
    </source>
</reference>
<feature type="signal peptide" evidence="2">
    <location>
        <begin position="1"/>
        <end position="21"/>
    </location>
</feature>
<name>A0AAE0I6S2_9PEZI</name>
<keyword evidence="2" id="KW-0732">Signal</keyword>
<gene>
    <name evidence="3" type="ORF">B0T19DRAFT_268823</name>
</gene>
<keyword evidence="4" id="KW-1185">Reference proteome</keyword>